<evidence type="ECO:0000256" key="2">
    <source>
        <dbReference type="ARBA" id="ARBA00023125"/>
    </source>
</evidence>
<dbReference type="CDD" id="cd00383">
    <property type="entry name" value="trans_reg_C"/>
    <property type="match status" value="1"/>
</dbReference>
<evidence type="ECO:0000259" key="6">
    <source>
        <dbReference type="PROSITE" id="PS50110"/>
    </source>
</evidence>
<dbReference type="PROSITE" id="PS51755">
    <property type="entry name" value="OMPR_PHOB"/>
    <property type="match status" value="1"/>
</dbReference>
<keyword evidence="2 5" id="KW-0238">DNA-binding</keyword>
<dbReference type="SMART" id="SM00448">
    <property type="entry name" value="REC"/>
    <property type="match status" value="1"/>
</dbReference>
<dbReference type="PROSITE" id="PS50110">
    <property type="entry name" value="RESPONSE_REGULATORY"/>
    <property type="match status" value="1"/>
</dbReference>
<keyword evidence="9" id="KW-1185">Reference proteome</keyword>
<evidence type="ECO:0000259" key="7">
    <source>
        <dbReference type="PROSITE" id="PS51755"/>
    </source>
</evidence>
<dbReference type="Pfam" id="PF00072">
    <property type="entry name" value="Response_reg"/>
    <property type="match status" value="1"/>
</dbReference>
<gene>
    <name evidence="8" type="ORF">NE663_05475</name>
</gene>
<dbReference type="PANTHER" id="PTHR48111">
    <property type="entry name" value="REGULATOR OF RPOS"/>
    <property type="match status" value="1"/>
</dbReference>
<protein>
    <submittedName>
        <fullName evidence="8">Response regulator transcription factor</fullName>
    </submittedName>
</protein>
<dbReference type="InterPro" id="IPR036388">
    <property type="entry name" value="WH-like_DNA-bd_sf"/>
</dbReference>
<dbReference type="InterPro" id="IPR039420">
    <property type="entry name" value="WalR-like"/>
</dbReference>
<dbReference type="InterPro" id="IPR001789">
    <property type="entry name" value="Sig_transdc_resp-reg_receiver"/>
</dbReference>
<evidence type="ECO:0000256" key="4">
    <source>
        <dbReference type="PROSITE-ProRule" id="PRU00169"/>
    </source>
</evidence>
<feature type="modified residue" description="4-aspartylphosphate" evidence="4">
    <location>
        <position position="51"/>
    </location>
</feature>
<feature type="DNA-binding region" description="OmpR/PhoB-type" evidence="5">
    <location>
        <begin position="130"/>
        <end position="229"/>
    </location>
</feature>
<proteinExistence type="predicted"/>
<dbReference type="Proteomes" id="UP001524435">
    <property type="component" value="Unassembled WGS sequence"/>
</dbReference>
<dbReference type="Gene3D" id="6.10.250.690">
    <property type="match status" value="1"/>
</dbReference>
<dbReference type="InterPro" id="IPR011006">
    <property type="entry name" value="CheY-like_superfamily"/>
</dbReference>
<evidence type="ECO:0000313" key="8">
    <source>
        <dbReference type="EMBL" id="MCQ5121710.1"/>
    </source>
</evidence>
<dbReference type="SMART" id="SM00862">
    <property type="entry name" value="Trans_reg_C"/>
    <property type="match status" value="1"/>
</dbReference>
<dbReference type="PANTHER" id="PTHR48111:SF2">
    <property type="entry name" value="RESPONSE REGULATOR SAER"/>
    <property type="match status" value="1"/>
</dbReference>
<dbReference type="RefSeq" id="WP_256197636.1">
    <property type="nucleotide sequence ID" value="NZ_CALVCM010000049.1"/>
</dbReference>
<evidence type="ECO:0000256" key="3">
    <source>
        <dbReference type="ARBA" id="ARBA00023163"/>
    </source>
</evidence>
<dbReference type="SUPFAM" id="SSF52172">
    <property type="entry name" value="CheY-like"/>
    <property type="match status" value="1"/>
</dbReference>
<keyword evidence="3" id="KW-0804">Transcription</keyword>
<feature type="domain" description="OmpR/PhoB-type" evidence="7">
    <location>
        <begin position="130"/>
        <end position="229"/>
    </location>
</feature>
<evidence type="ECO:0000256" key="5">
    <source>
        <dbReference type="PROSITE-ProRule" id="PRU01091"/>
    </source>
</evidence>
<dbReference type="InterPro" id="IPR001867">
    <property type="entry name" value="OmpR/PhoB-type_DNA-bd"/>
</dbReference>
<name>A0ABT1SKT6_9FIRM</name>
<organism evidence="8 9">
    <name type="scientific">Massilicoli timonensis</name>
    <dbReference type="NCBI Taxonomy" id="2015901"/>
    <lineage>
        <taxon>Bacteria</taxon>
        <taxon>Bacillati</taxon>
        <taxon>Bacillota</taxon>
        <taxon>Erysipelotrichia</taxon>
        <taxon>Erysipelotrichales</taxon>
        <taxon>Erysipelotrichaceae</taxon>
        <taxon>Massilicoli</taxon>
    </lineage>
</organism>
<accession>A0ABT1SKT6</accession>
<keyword evidence="1" id="KW-0805">Transcription regulation</keyword>
<keyword evidence="4" id="KW-0597">Phosphoprotein</keyword>
<comment type="caution">
    <text evidence="8">The sequence shown here is derived from an EMBL/GenBank/DDBJ whole genome shotgun (WGS) entry which is preliminary data.</text>
</comment>
<reference evidence="8 9" key="1">
    <citation type="submission" date="2022-06" db="EMBL/GenBank/DDBJ databases">
        <title>Isolation of gut microbiota from human fecal samples.</title>
        <authorList>
            <person name="Pamer E.G."/>
            <person name="Barat B."/>
            <person name="Waligurski E."/>
            <person name="Medina S."/>
            <person name="Paddock L."/>
            <person name="Mostad J."/>
        </authorList>
    </citation>
    <scope>NUCLEOTIDE SEQUENCE [LARGE SCALE GENOMIC DNA]</scope>
    <source>
        <strain evidence="8 9">DFI.6.1</strain>
    </source>
</reference>
<dbReference type="Gene3D" id="1.10.10.10">
    <property type="entry name" value="Winged helix-like DNA-binding domain superfamily/Winged helix DNA-binding domain"/>
    <property type="match status" value="1"/>
</dbReference>
<sequence length="229" mass="26530">MQNKILVVDDNQEIREVIRVLLGSEGYEIMEASNGSDAIALAKQADLIILDIMMPQTDGFQACIRIREFSNAPILFLSAKGLDQDKALGFSSGGDDYLTKPFSYNELLARVKALLRRYQVYKGKREEVEEPVLQRQDLKLDTNTHVVYQNGKLVNLTDLEYQILYLLMKYPHKIYSIQNLYESIWKEPYFYTANNTVMVHIRNLRKKLEVDSDAPSYIKTVWGKGYRFE</sequence>
<evidence type="ECO:0000256" key="1">
    <source>
        <dbReference type="ARBA" id="ARBA00023015"/>
    </source>
</evidence>
<dbReference type="EMBL" id="JANGCH010000006">
    <property type="protein sequence ID" value="MCQ5121710.1"/>
    <property type="molecule type" value="Genomic_DNA"/>
</dbReference>
<feature type="domain" description="Response regulatory" evidence="6">
    <location>
        <begin position="4"/>
        <end position="115"/>
    </location>
</feature>
<evidence type="ECO:0000313" key="9">
    <source>
        <dbReference type="Proteomes" id="UP001524435"/>
    </source>
</evidence>
<dbReference type="Gene3D" id="3.40.50.2300">
    <property type="match status" value="1"/>
</dbReference>
<dbReference type="Pfam" id="PF00486">
    <property type="entry name" value="Trans_reg_C"/>
    <property type="match status" value="1"/>
</dbReference>